<feature type="compositionally biased region" description="Polar residues" evidence="2">
    <location>
        <begin position="237"/>
        <end position="252"/>
    </location>
</feature>
<keyword evidence="1" id="KW-0175">Coiled coil</keyword>
<name>A0AAN8X6R5_HALRR</name>
<comment type="caution">
    <text evidence="3">The sequence shown here is derived from an EMBL/GenBank/DDBJ whole genome shotgun (WGS) entry which is preliminary data.</text>
</comment>
<organism evidence="3 4">
    <name type="scientific">Halocaridina rubra</name>
    <name type="common">Hawaiian red shrimp</name>
    <dbReference type="NCBI Taxonomy" id="373956"/>
    <lineage>
        <taxon>Eukaryota</taxon>
        <taxon>Metazoa</taxon>
        <taxon>Ecdysozoa</taxon>
        <taxon>Arthropoda</taxon>
        <taxon>Crustacea</taxon>
        <taxon>Multicrustacea</taxon>
        <taxon>Malacostraca</taxon>
        <taxon>Eumalacostraca</taxon>
        <taxon>Eucarida</taxon>
        <taxon>Decapoda</taxon>
        <taxon>Pleocyemata</taxon>
        <taxon>Caridea</taxon>
        <taxon>Atyoidea</taxon>
        <taxon>Atyidae</taxon>
        <taxon>Halocaridina</taxon>
    </lineage>
</organism>
<protein>
    <submittedName>
        <fullName evidence="3">Uncharacterized protein</fullName>
    </submittedName>
</protein>
<reference evidence="3 4" key="1">
    <citation type="submission" date="2023-11" db="EMBL/GenBank/DDBJ databases">
        <title>Halocaridina rubra genome assembly.</title>
        <authorList>
            <person name="Smith C."/>
        </authorList>
    </citation>
    <scope>NUCLEOTIDE SEQUENCE [LARGE SCALE GENOMIC DNA]</scope>
    <source>
        <strain evidence="3">EP-1</strain>
        <tissue evidence="3">Whole</tissue>
    </source>
</reference>
<evidence type="ECO:0000313" key="3">
    <source>
        <dbReference type="EMBL" id="KAK7078777.1"/>
    </source>
</evidence>
<accession>A0AAN8X6R5</accession>
<evidence type="ECO:0000256" key="1">
    <source>
        <dbReference type="SAM" id="Coils"/>
    </source>
</evidence>
<proteinExistence type="predicted"/>
<keyword evidence="4" id="KW-1185">Reference proteome</keyword>
<evidence type="ECO:0000256" key="2">
    <source>
        <dbReference type="SAM" id="MobiDB-lite"/>
    </source>
</evidence>
<dbReference type="EMBL" id="JAXCGZ010007670">
    <property type="protein sequence ID" value="KAK7078777.1"/>
    <property type="molecule type" value="Genomic_DNA"/>
</dbReference>
<feature type="coiled-coil region" evidence="1">
    <location>
        <begin position="297"/>
        <end position="331"/>
    </location>
</feature>
<evidence type="ECO:0000313" key="4">
    <source>
        <dbReference type="Proteomes" id="UP001381693"/>
    </source>
</evidence>
<sequence>MATPPPERGTRSSTKVLAKDRGIKPRSVFPRKDFHLLSFPEGIPLAEKFQWRNKFLPIHHHSLSIPNQSKWWFNHLYVMRKNKHLIEELQRGVHGGLQFVSKDKPPLRTFFIKGFPTYWNKEQLHSLLENEDGKYIESLQRLKYDGKESSTLKMMWKSIEVNPPEEIVLLPGIKDPPILKVQEKSSTNIQRSLYCQKGHTYQKCSAETAGPITTTPRSRTCSRCGTVTENMWEHNCSQQNEDSITSESQDTGSAEGESLLTTTDEAVQVQIVAVKEQITAVNEQIVTVNEQTIRDNDRELQCKNNSYEKMLKNLKEQVATLMIQLENMTNESFKVCPISSQNDNGSDKEIAQRTRITRAAKVKGKALILEQVKFLNTADN</sequence>
<dbReference type="AlphaFoldDB" id="A0AAN8X6R5"/>
<feature type="region of interest" description="Disordered" evidence="2">
    <location>
        <begin position="237"/>
        <end position="257"/>
    </location>
</feature>
<dbReference type="Proteomes" id="UP001381693">
    <property type="component" value="Unassembled WGS sequence"/>
</dbReference>
<gene>
    <name evidence="3" type="ORF">SK128_000676</name>
</gene>